<dbReference type="Proteomes" id="UP000625033">
    <property type="component" value="Unassembled WGS sequence"/>
</dbReference>
<keyword evidence="1" id="KW-1133">Transmembrane helix</keyword>
<accession>A0A931D789</accession>
<dbReference type="AlphaFoldDB" id="A0A931D789"/>
<evidence type="ECO:0000256" key="1">
    <source>
        <dbReference type="SAM" id="Phobius"/>
    </source>
</evidence>
<name>A0A931D789_9MICC</name>
<dbReference type="EMBL" id="JADOTZ010000001">
    <property type="protein sequence ID" value="MBG6083382.1"/>
    <property type="molecule type" value="Genomic_DNA"/>
</dbReference>
<proteinExistence type="predicted"/>
<reference evidence="2" key="1">
    <citation type="submission" date="2020-11" db="EMBL/GenBank/DDBJ databases">
        <title>Sequencing the genomes of 1000 actinobacteria strains.</title>
        <authorList>
            <person name="Klenk H.-P."/>
        </authorList>
    </citation>
    <scope>NUCLEOTIDE SEQUENCE</scope>
    <source>
        <strain evidence="2">DSM 26152</strain>
    </source>
</reference>
<gene>
    <name evidence="2" type="ORF">IW252_000149</name>
</gene>
<evidence type="ECO:0000313" key="2">
    <source>
        <dbReference type="EMBL" id="MBG6083382.1"/>
    </source>
</evidence>
<feature type="transmembrane region" description="Helical" evidence="1">
    <location>
        <begin position="120"/>
        <end position="141"/>
    </location>
</feature>
<evidence type="ECO:0000313" key="3">
    <source>
        <dbReference type="Proteomes" id="UP000625033"/>
    </source>
</evidence>
<keyword evidence="1" id="KW-0472">Membrane</keyword>
<keyword evidence="3" id="KW-1185">Reference proteome</keyword>
<dbReference type="RefSeq" id="WP_196834828.1">
    <property type="nucleotide sequence ID" value="NZ_JADOTZ010000001.1"/>
</dbReference>
<organism evidence="2 3">
    <name type="scientific">Zhihengliuella flava</name>
    <dbReference type="NCBI Taxonomy" id="1285193"/>
    <lineage>
        <taxon>Bacteria</taxon>
        <taxon>Bacillati</taxon>
        <taxon>Actinomycetota</taxon>
        <taxon>Actinomycetes</taxon>
        <taxon>Micrococcales</taxon>
        <taxon>Micrococcaceae</taxon>
        <taxon>Zhihengliuella</taxon>
    </lineage>
</organism>
<comment type="caution">
    <text evidence="2">The sequence shown here is derived from an EMBL/GenBank/DDBJ whole genome shotgun (WGS) entry which is preliminary data.</text>
</comment>
<protein>
    <submittedName>
        <fullName evidence="2">Uncharacterized protein</fullName>
    </submittedName>
</protein>
<feature type="transmembrane region" description="Helical" evidence="1">
    <location>
        <begin position="27"/>
        <end position="47"/>
    </location>
</feature>
<keyword evidence="1" id="KW-0812">Transmembrane</keyword>
<sequence>MTALILLAGAGISGAVGVDDGLPVTVAVIASVAVATVGGGPVAEVIFRWASFRGGEAQASDEGDVTHHVLRGGLWIGLMERVAIASTLWAGWPEGLAVVLAVKGLGRFTELKQHAAAEQFILGTFASVLWACAAYGVGLLLI</sequence>